<feature type="transmembrane region" description="Helical" evidence="1">
    <location>
        <begin position="24"/>
        <end position="45"/>
    </location>
</feature>
<dbReference type="CDD" id="cd21809">
    <property type="entry name" value="ABC-2_lan_permease-like"/>
    <property type="match status" value="1"/>
</dbReference>
<gene>
    <name evidence="2" type="ORF">NDO55_03410</name>
</gene>
<feature type="transmembrane region" description="Helical" evidence="1">
    <location>
        <begin position="151"/>
        <end position="173"/>
    </location>
</feature>
<keyword evidence="1" id="KW-1133">Transmembrane helix</keyword>
<dbReference type="Proteomes" id="UP001155128">
    <property type="component" value="Unassembled WGS sequence"/>
</dbReference>
<comment type="caution">
    <text evidence="2">The sequence shown here is derived from an EMBL/GenBank/DDBJ whole genome shotgun (WGS) entry which is preliminary data.</text>
</comment>
<dbReference type="Pfam" id="PF12730">
    <property type="entry name" value="ABC2_membrane_4"/>
    <property type="match status" value="1"/>
</dbReference>
<protein>
    <submittedName>
        <fullName evidence="2">ABC transporter permease</fullName>
    </submittedName>
</protein>
<name>A0A9X2EFA2_9SPHN</name>
<feature type="transmembrane region" description="Helical" evidence="1">
    <location>
        <begin position="61"/>
        <end position="81"/>
    </location>
</feature>
<feature type="transmembrane region" description="Helical" evidence="1">
    <location>
        <begin position="102"/>
        <end position="131"/>
    </location>
</feature>
<evidence type="ECO:0000313" key="2">
    <source>
        <dbReference type="EMBL" id="MCM8556863.1"/>
    </source>
</evidence>
<proteinExistence type="predicted"/>
<dbReference type="AlphaFoldDB" id="A0A9X2EFA2"/>
<keyword evidence="1" id="KW-0812">Transmembrane</keyword>
<feature type="transmembrane region" description="Helical" evidence="1">
    <location>
        <begin position="220"/>
        <end position="241"/>
    </location>
</feature>
<keyword evidence="1" id="KW-0472">Membrane</keyword>
<feature type="transmembrane region" description="Helical" evidence="1">
    <location>
        <begin position="180"/>
        <end position="200"/>
    </location>
</feature>
<organism evidence="2 3">
    <name type="scientific">Sphingomicrobium sediminis</name>
    <dbReference type="NCBI Taxonomy" id="2950949"/>
    <lineage>
        <taxon>Bacteria</taxon>
        <taxon>Pseudomonadati</taxon>
        <taxon>Pseudomonadota</taxon>
        <taxon>Alphaproteobacteria</taxon>
        <taxon>Sphingomonadales</taxon>
        <taxon>Sphingomonadaceae</taxon>
        <taxon>Sphingomicrobium</taxon>
    </lineage>
</organism>
<accession>A0A9X2EFA2</accession>
<evidence type="ECO:0000313" key="3">
    <source>
        <dbReference type="Proteomes" id="UP001155128"/>
    </source>
</evidence>
<keyword evidence="3" id="KW-1185">Reference proteome</keyword>
<sequence length="245" mass="26531">MVDHVATTTLGLIKAEIMKLRGSLVVWLSVAVPGLVLLLGLLALLNDATQAEMFMIGTASLWAYAMLPLGTMALTVVLAQIEHGARAWDPLLSLPGTRRRIFIIKLTAAALVLGLWTLTLGIGVTILATIFDVRVPPELLSMLPGGSYEAILARMWGASLFMLVVQYGLALYFRSFVPPLLFGVGGIIFAVGATSTKWGIYFPWLLPTNQLASEHARADFALWLGLGGAVVCAAILQWLMARREW</sequence>
<reference evidence="2" key="1">
    <citation type="submission" date="2022-06" db="EMBL/GenBank/DDBJ databases">
        <title>Sphingomicrobium sedimins sp. nov., a marine bacterium isolated from tidal flat.</title>
        <authorList>
            <person name="Kim C.-H."/>
            <person name="Yoo Y."/>
            <person name="Kim J.-J."/>
        </authorList>
    </citation>
    <scope>NUCLEOTIDE SEQUENCE</scope>
    <source>
        <strain evidence="2">GRR-S6-50</strain>
    </source>
</reference>
<dbReference type="RefSeq" id="WP_252112431.1">
    <property type="nucleotide sequence ID" value="NZ_JAMSHT010000001.1"/>
</dbReference>
<dbReference type="EMBL" id="JAMSHT010000001">
    <property type="protein sequence ID" value="MCM8556863.1"/>
    <property type="molecule type" value="Genomic_DNA"/>
</dbReference>
<evidence type="ECO:0000256" key="1">
    <source>
        <dbReference type="SAM" id="Phobius"/>
    </source>
</evidence>